<dbReference type="EMBL" id="PNGC01000003">
    <property type="protein sequence ID" value="PMB88946.1"/>
    <property type="molecule type" value="Genomic_DNA"/>
</dbReference>
<dbReference type="GeneID" id="78352634"/>
<feature type="transmembrane region" description="Helical" evidence="1">
    <location>
        <begin position="147"/>
        <end position="173"/>
    </location>
</feature>
<feature type="transmembrane region" description="Helical" evidence="1">
    <location>
        <begin position="185"/>
        <end position="203"/>
    </location>
</feature>
<name>A0ABX4URC2_9ACTO</name>
<feature type="transmembrane region" description="Helical" evidence="1">
    <location>
        <begin position="6"/>
        <end position="33"/>
    </location>
</feature>
<dbReference type="Pfam" id="PF03596">
    <property type="entry name" value="Cad"/>
    <property type="match status" value="1"/>
</dbReference>
<gene>
    <name evidence="2" type="ORF">CJ240_08010</name>
</gene>
<dbReference type="Proteomes" id="UP000243201">
    <property type="component" value="Unassembled WGS sequence"/>
</dbReference>
<evidence type="ECO:0000313" key="3">
    <source>
        <dbReference type="Proteomes" id="UP000243201"/>
    </source>
</evidence>
<protein>
    <submittedName>
        <fullName evidence="2">Cadmium transporter</fullName>
    </submittedName>
</protein>
<keyword evidence="3" id="KW-1185">Reference proteome</keyword>
<evidence type="ECO:0000256" key="1">
    <source>
        <dbReference type="SAM" id="Phobius"/>
    </source>
</evidence>
<accession>A0ABX4URC2</accession>
<proteinExistence type="predicted"/>
<sequence length="206" mass="22027">MTSSLIFSTLVQALVLFVATNIDHLALLTLWFVHGQNHPGTTARICAGQYVGFGVILAATIALSAISGLVIPQEYLRFLGLIPLALGIKAAIGEIHERLSAEEDDDEDEGEAQLKGKKVSVGAVALVTMANGGDEIAAYLPVFALSAWWQIALFCAVFLLLAGVLLALARLITGRLHLAEVLERFEAIIFPSVLILLGVLILADWL</sequence>
<keyword evidence="1" id="KW-0472">Membrane</keyword>
<evidence type="ECO:0000313" key="2">
    <source>
        <dbReference type="EMBL" id="PMB88946.1"/>
    </source>
</evidence>
<keyword evidence="1" id="KW-1133">Transmembrane helix</keyword>
<keyword evidence="1" id="KW-0812">Transmembrane</keyword>
<organism evidence="2 3">
    <name type="scientific">Varibaculum cambriense</name>
    <dbReference type="NCBI Taxonomy" id="184870"/>
    <lineage>
        <taxon>Bacteria</taxon>
        <taxon>Bacillati</taxon>
        <taxon>Actinomycetota</taxon>
        <taxon>Actinomycetes</taxon>
        <taxon>Actinomycetales</taxon>
        <taxon>Actinomycetaceae</taxon>
        <taxon>Varibaculum</taxon>
    </lineage>
</organism>
<dbReference type="RefSeq" id="WP_022864896.1">
    <property type="nucleotide sequence ID" value="NZ_CAUPGC010000002.1"/>
</dbReference>
<feature type="transmembrane region" description="Helical" evidence="1">
    <location>
        <begin position="45"/>
        <end position="71"/>
    </location>
</feature>
<reference evidence="2 3" key="1">
    <citation type="submission" date="2017-09" db="EMBL/GenBank/DDBJ databases">
        <title>Bacterial strain isolated from the female urinary microbiota.</title>
        <authorList>
            <person name="Thomas-White K."/>
            <person name="Kumar N."/>
            <person name="Forster S."/>
            <person name="Putonti C."/>
            <person name="Lawley T."/>
            <person name="Wolfe A.J."/>
        </authorList>
    </citation>
    <scope>NUCLEOTIDE SEQUENCE [LARGE SCALE GENOMIC DNA]</scope>
    <source>
        <strain evidence="2 3">UMB0744</strain>
    </source>
</reference>
<comment type="caution">
    <text evidence="2">The sequence shown here is derived from an EMBL/GenBank/DDBJ whole genome shotgun (WGS) entry which is preliminary data.</text>
</comment>
<dbReference type="InterPro" id="IPR004676">
    <property type="entry name" value="Cd-R_transporter"/>
</dbReference>